<reference evidence="1 2" key="1">
    <citation type="journal article" date="2018" name="Mol. Biol. Evol.">
        <title>Broad Genomic Sampling Reveals a Smut Pathogenic Ancestry of the Fungal Clade Ustilaginomycotina.</title>
        <authorList>
            <person name="Kijpornyongpan T."/>
            <person name="Mondo S.J."/>
            <person name="Barry K."/>
            <person name="Sandor L."/>
            <person name="Lee J."/>
            <person name="Lipzen A."/>
            <person name="Pangilinan J."/>
            <person name="LaButti K."/>
            <person name="Hainaut M."/>
            <person name="Henrissat B."/>
            <person name="Grigoriev I.V."/>
            <person name="Spatafora J.W."/>
            <person name="Aime M.C."/>
        </authorList>
    </citation>
    <scope>NUCLEOTIDE SEQUENCE [LARGE SCALE GENOMIC DNA]</scope>
    <source>
        <strain evidence="1 2">MCA 4198</strain>
    </source>
</reference>
<keyword evidence="2" id="KW-1185">Reference proteome</keyword>
<dbReference type="EMBL" id="KZ819643">
    <property type="protein sequence ID" value="PWN86671.1"/>
    <property type="molecule type" value="Genomic_DNA"/>
</dbReference>
<dbReference type="RefSeq" id="XP_025373869.1">
    <property type="nucleotide sequence ID" value="XM_025520180.1"/>
</dbReference>
<gene>
    <name evidence="1" type="ORF">FA10DRAFT_263184</name>
</gene>
<dbReference type="InParanoid" id="A0A316YBP3"/>
<sequence>MLKTELTEDRSFQPQRRRLLLSATSDGFSNSWYPTSGMRREDWTQTVMSTNNLFEHSSQSLDRSSRVSLALRSLGHAESQHYGASQDVNSKYFEFGRAYADLIVSSATSSLEYVASKGFHDEAYPALLKILQNQRSEPANHAGLRKRAERARKFFIVAHLFGVSILDRAELINVMKIDTITFAMLSSIMANHMDLVQRIKQIH</sequence>
<evidence type="ECO:0000313" key="1">
    <source>
        <dbReference type="EMBL" id="PWN86671.1"/>
    </source>
</evidence>
<proteinExistence type="predicted"/>
<dbReference type="Proteomes" id="UP000245768">
    <property type="component" value="Unassembled WGS sequence"/>
</dbReference>
<evidence type="ECO:0000313" key="2">
    <source>
        <dbReference type="Proteomes" id="UP000245768"/>
    </source>
</evidence>
<dbReference type="AlphaFoldDB" id="A0A316YBP3"/>
<accession>A0A316YBP3</accession>
<dbReference type="GeneID" id="37042096"/>
<name>A0A316YBP3_9BASI</name>
<organism evidence="1 2">
    <name type="scientific">Acaromyces ingoldii</name>
    <dbReference type="NCBI Taxonomy" id="215250"/>
    <lineage>
        <taxon>Eukaryota</taxon>
        <taxon>Fungi</taxon>
        <taxon>Dikarya</taxon>
        <taxon>Basidiomycota</taxon>
        <taxon>Ustilaginomycotina</taxon>
        <taxon>Exobasidiomycetes</taxon>
        <taxon>Exobasidiales</taxon>
        <taxon>Cryptobasidiaceae</taxon>
        <taxon>Acaromyces</taxon>
    </lineage>
</organism>
<protein>
    <submittedName>
        <fullName evidence="1">Uncharacterized protein</fullName>
    </submittedName>
</protein>